<dbReference type="SUPFAM" id="SSF56601">
    <property type="entry name" value="beta-lactamase/transpeptidase-like"/>
    <property type="match status" value="1"/>
</dbReference>
<evidence type="ECO:0000256" key="2">
    <source>
        <dbReference type="SAM" id="SignalP"/>
    </source>
</evidence>
<reference evidence="5" key="1">
    <citation type="submission" date="2023-08" db="EMBL/GenBank/DDBJ databases">
        <title>Black Yeasts Isolated from many extreme environments.</title>
        <authorList>
            <person name="Coleine C."/>
            <person name="Stajich J.E."/>
            <person name="Selbmann L."/>
        </authorList>
    </citation>
    <scope>NUCLEOTIDE SEQUENCE</scope>
    <source>
        <strain evidence="5">CCFEE 5810</strain>
    </source>
</reference>
<feature type="signal peptide" evidence="2">
    <location>
        <begin position="1"/>
        <end position="23"/>
    </location>
</feature>
<dbReference type="AlphaFoldDB" id="A0AAN7VZB0"/>
<keyword evidence="2" id="KW-0732">Signal</keyword>
<name>A0AAN7VZB0_9PEZI</name>
<dbReference type="InterPro" id="IPR051478">
    <property type="entry name" value="Beta-lactamase-like_AB/R"/>
</dbReference>
<dbReference type="Proteomes" id="UP001310594">
    <property type="component" value="Unassembled WGS sequence"/>
</dbReference>
<accession>A0AAN7VZB0</accession>
<feature type="domain" description="Beta-lactamase-like ARB-00930-like C-terminal" evidence="4">
    <location>
        <begin position="417"/>
        <end position="563"/>
    </location>
</feature>
<dbReference type="Pfam" id="PF00144">
    <property type="entry name" value="Beta-lactamase"/>
    <property type="match status" value="1"/>
</dbReference>
<dbReference type="InterPro" id="IPR058664">
    <property type="entry name" value="ARB_00930-like_C"/>
</dbReference>
<sequence>MPSASALAVAFVTTLLLTRDAAASCEPPVAFLPPVLDSCSLNSTFAGIKSVLDTYFSTASFATSTVSIQVSSANETIWSAYHTANTTGNGSAIKVDGSSVYRIASNTKIFTALAILQQHAQGKVDLDSSITRYVPELDVSSKSHIEWNRISVRDLMSHFGGLQDNYAQEDLAALLPVDTLSALGLPPLSDAAAATLPACVTNTSILCTAAGLIDNLSTAEPVYPSHMDSSYSNVGYDLLGLAIENLTGMAYEDYVTTNIFVPLGLNSTTFDAPSRSMGAIPAGDSQWGAKLGVDNASGGIYTSSTDMIRFLRYILNNYNTISSTINWFSPVTYSTGSHNLFGAPWEIFRTTAILEETNRPVTIMTKGGGLAGYYSYSLLIPDYNLVISILLAGELSALDPLLGFITTPLIRAIEDLAQNELETRYAGSYAATNLNSSLVLAQTPSRSLHVTEWTSNGTDVLVPLTQFVAAQAGQGDDIYYQITPTSEYRHRNNNQTGEVWRFINVLDTPAETNVTSEIWNDFCVANMDPISYGGKPLTEVIFWTEGGEVTEVELSAFRVTMGKK</sequence>
<dbReference type="EMBL" id="JAVRQU010000029">
    <property type="protein sequence ID" value="KAK5689681.1"/>
    <property type="molecule type" value="Genomic_DNA"/>
</dbReference>
<evidence type="ECO:0000259" key="3">
    <source>
        <dbReference type="Pfam" id="PF00144"/>
    </source>
</evidence>
<gene>
    <name evidence="5" type="ORF">LTR97_012680</name>
</gene>
<evidence type="ECO:0000313" key="6">
    <source>
        <dbReference type="Proteomes" id="UP001310594"/>
    </source>
</evidence>
<comment type="caution">
    <text evidence="5">The sequence shown here is derived from an EMBL/GenBank/DDBJ whole genome shotgun (WGS) entry which is preliminary data.</text>
</comment>
<dbReference type="Gene3D" id="3.40.710.10">
    <property type="entry name" value="DD-peptidase/beta-lactamase superfamily"/>
    <property type="match status" value="1"/>
</dbReference>
<organism evidence="5 6">
    <name type="scientific">Elasticomyces elasticus</name>
    <dbReference type="NCBI Taxonomy" id="574655"/>
    <lineage>
        <taxon>Eukaryota</taxon>
        <taxon>Fungi</taxon>
        <taxon>Dikarya</taxon>
        <taxon>Ascomycota</taxon>
        <taxon>Pezizomycotina</taxon>
        <taxon>Dothideomycetes</taxon>
        <taxon>Dothideomycetidae</taxon>
        <taxon>Mycosphaerellales</taxon>
        <taxon>Teratosphaeriaceae</taxon>
        <taxon>Elasticomyces</taxon>
    </lineage>
</organism>
<comment type="similarity">
    <text evidence="1">Belongs to the beta-lactamase family.</text>
</comment>
<dbReference type="InterPro" id="IPR012338">
    <property type="entry name" value="Beta-lactam/transpept-like"/>
</dbReference>
<feature type="chain" id="PRO_5042890890" description="Beta-lactamase-related domain-containing protein" evidence="2">
    <location>
        <begin position="24"/>
        <end position="564"/>
    </location>
</feature>
<dbReference type="Pfam" id="PF26335">
    <property type="entry name" value="ARB_00930_C"/>
    <property type="match status" value="1"/>
</dbReference>
<evidence type="ECO:0000259" key="4">
    <source>
        <dbReference type="Pfam" id="PF26335"/>
    </source>
</evidence>
<dbReference type="InterPro" id="IPR001466">
    <property type="entry name" value="Beta-lactam-related"/>
</dbReference>
<evidence type="ECO:0000256" key="1">
    <source>
        <dbReference type="ARBA" id="ARBA00038473"/>
    </source>
</evidence>
<protein>
    <recommendedName>
        <fullName evidence="7">Beta-lactamase-related domain-containing protein</fullName>
    </recommendedName>
</protein>
<dbReference type="PANTHER" id="PTHR22935:SF95">
    <property type="entry name" value="BETA-LACTAMASE-LIKE 1-RELATED"/>
    <property type="match status" value="1"/>
</dbReference>
<feature type="domain" description="Beta-lactamase-related" evidence="3">
    <location>
        <begin position="65"/>
        <end position="393"/>
    </location>
</feature>
<dbReference type="PANTHER" id="PTHR22935">
    <property type="entry name" value="PENICILLIN-BINDING PROTEIN"/>
    <property type="match status" value="1"/>
</dbReference>
<evidence type="ECO:0000313" key="5">
    <source>
        <dbReference type="EMBL" id="KAK5689681.1"/>
    </source>
</evidence>
<evidence type="ECO:0008006" key="7">
    <source>
        <dbReference type="Google" id="ProtNLM"/>
    </source>
</evidence>
<proteinExistence type="inferred from homology"/>